<evidence type="ECO:0000313" key="1">
    <source>
        <dbReference type="EMBL" id="GFY74144.1"/>
    </source>
</evidence>
<keyword evidence="2" id="KW-1185">Reference proteome</keyword>
<comment type="caution">
    <text evidence="1">The sequence shown here is derived from an EMBL/GenBank/DDBJ whole genome shotgun (WGS) entry which is preliminary data.</text>
</comment>
<evidence type="ECO:0000313" key="2">
    <source>
        <dbReference type="Proteomes" id="UP000886998"/>
    </source>
</evidence>
<gene>
    <name evidence="1" type="ORF">TNIN_60551</name>
</gene>
<reference evidence="1" key="1">
    <citation type="submission" date="2020-08" db="EMBL/GenBank/DDBJ databases">
        <title>Multicomponent nature underlies the extraordinary mechanical properties of spider dragline silk.</title>
        <authorList>
            <person name="Kono N."/>
            <person name="Nakamura H."/>
            <person name="Mori M."/>
            <person name="Yoshida Y."/>
            <person name="Ohtoshi R."/>
            <person name="Malay A.D."/>
            <person name="Moran D.A.P."/>
            <person name="Tomita M."/>
            <person name="Numata K."/>
            <person name="Arakawa K."/>
        </authorList>
    </citation>
    <scope>NUCLEOTIDE SEQUENCE</scope>
</reference>
<proteinExistence type="predicted"/>
<accession>A0A8X6YR12</accession>
<organism evidence="1 2">
    <name type="scientific">Trichonephila inaurata madagascariensis</name>
    <dbReference type="NCBI Taxonomy" id="2747483"/>
    <lineage>
        <taxon>Eukaryota</taxon>
        <taxon>Metazoa</taxon>
        <taxon>Ecdysozoa</taxon>
        <taxon>Arthropoda</taxon>
        <taxon>Chelicerata</taxon>
        <taxon>Arachnida</taxon>
        <taxon>Araneae</taxon>
        <taxon>Araneomorphae</taxon>
        <taxon>Entelegynae</taxon>
        <taxon>Araneoidea</taxon>
        <taxon>Nephilidae</taxon>
        <taxon>Trichonephila</taxon>
        <taxon>Trichonephila inaurata</taxon>
    </lineage>
</organism>
<dbReference type="EMBL" id="BMAV01020579">
    <property type="protein sequence ID" value="GFY74144.1"/>
    <property type="molecule type" value="Genomic_DNA"/>
</dbReference>
<dbReference type="Proteomes" id="UP000886998">
    <property type="component" value="Unassembled WGS sequence"/>
</dbReference>
<sequence length="70" mass="7858">MDSRNPLRAIIKTNKMDSNRTRLTIQIIRKGPAVSKSGWNRICLPFGVASHGERKPTIGHEAFLGIPEFQ</sequence>
<dbReference type="AlphaFoldDB" id="A0A8X6YR12"/>
<protein>
    <submittedName>
        <fullName evidence="1">Uncharacterized protein</fullName>
    </submittedName>
</protein>
<name>A0A8X6YR12_9ARAC</name>